<evidence type="ECO:0000313" key="2">
    <source>
        <dbReference type="Proteomes" id="UP000050465"/>
    </source>
</evidence>
<proteinExistence type="predicted"/>
<dbReference type="Proteomes" id="UP000050465">
    <property type="component" value="Unassembled WGS sequence"/>
</dbReference>
<sequence length="186" mass="21430">MLPRYQVNSASSSPVQPWLFQVQPYSEESFGHFLGRFRRANHLSSAHLSAMLKQRPYVVSYWETPSRRRQPDASALQHLSQLTGVTVECLKSMRSPPGTKLHLLTRLCSCCYSESPHHRWSWQVAERSHCEIHQHRLLEVCPDCRSTLQLPSYWQTGTCDSPTGRLGQRCHLPFQEMSVAQKPQKS</sequence>
<dbReference type="GO" id="GO:0003677">
    <property type="term" value="F:DNA binding"/>
    <property type="evidence" value="ECO:0007669"/>
    <property type="project" value="InterPro"/>
</dbReference>
<organism evidence="1 2">
    <name type="scientific">Phormidesmis priestleyi Ana</name>
    <dbReference type="NCBI Taxonomy" id="1666911"/>
    <lineage>
        <taxon>Bacteria</taxon>
        <taxon>Bacillati</taxon>
        <taxon>Cyanobacteriota</taxon>
        <taxon>Cyanophyceae</taxon>
        <taxon>Leptolyngbyales</taxon>
        <taxon>Leptolyngbyaceae</taxon>
        <taxon>Phormidesmis</taxon>
    </lineage>
</organism>
<comment type="caution">
    <text evidence="1">The sequence shown here is derived from an EMBL/GenBank/DDBJ whole genome shotgun (WGS) entry which is preliminary data.</text>
</comment>
<evidence type="ECO:0000313" key="1">
    <source>
        <dbReference type="EMBL" id="KPQ31785.1"/>
    </source>
</evidence>
<name>A0A0P7ZAS3_9CYAN</name>
<accession>A0A0P7ZAS3</accession>
<dbReference type="AlphaFoldDB" id="A0A0P7ZAS3"/>
<gene>
    <name evidence="1" type="ORF">HLUCCA11_23000</name>
</gene>
<dbReference type="EMBL" id="LJZR01000083">
    <property type="protein sequence ID" value="KPQ31785.1"/>
    <property type="molecule type" value="Genomic_DNA"/>
</dbReference>
<dbReference type="SUPFAM" id="SSF47413">
    <property type="entry name" value="lambda repressor-like DNA-binding domains"/>
    <property type="match status" value="1"/>
</dbReference>
<reference evidence="1 2" key="1">
    <citation type="submission" date="2015-09" db="EMBL/GenBank/DDBJ databases">
        <title>Identification and resolution of microdiversity through metagenomic sequencing of parallel consortia.</title>
        <authorList>
            <person name="Nelson W.C."/>
            <person name="Romine M.F."/>
            <person name="Lindemann S.R."/>
        </authorList>
    </citation>
    <scope>NUCLEOTIDE SEQUENCE [LARGE SCALE GENOMIC DNA]</scope>
    <source>
        <strain evidence="1">Ana</strain>
    </source>
</reference>
<dbReference type="STRING" id="1666911.HLUCCA11_23000"/>
<protein>
    <submittedName>
        <fullName evidence="1">Uncharacterized protein</fullName>
    </submittedName>
</protein>
<dbReference type="InterPro" id="IPR010982">
    <property type="entry name" value="Lambda_DNA-bd_dom_sf"/>
</dbReference>